<feature type="region of interest" description="Disordered" evidence="1">
    <location>
        <begin position="195"/>
        <end position="268"/>
    </location>
</feature>
<dbReference type="PROSITE" id="PS51257">
    <property type="entry name" value="PROKAR_LIPOPROTEIN"/>
    <property type="match status" value="1"/>
</dbReference>
<dbReference type="OrthoDB" id="5426165at2759"/>
<feature type="compositionally biased region" description="Polar residues" evidence="1">
    <location>
        <begin position="297"/>
        <end position="311"/>
    </location>
</feature>
<sequence>MAKKFFAAWETWEKLVFILACAIVVTVMLGCVKLAHIRWRLRKYAGIEDERRGEAMHRQSSQRRHTTGEDDIPFGIRALESGIEVEGVWISRSNTPEISTRETSATVSLWDGSVAGKRSDSYKPRTTMEDQSENVSHQNRSNVPIQVPAAIRVRSHHPPPSFARYHGNPYALRRQSCSTGTLESLDAGLRKENCQANESTDVSRKSSIAGGARAPRSASASSILTTDRRQSSASSDLELLESHRLSQAAETGQLTPRVPVSGKFYSRDPARGYSQEQLEFWEVLRESSNRGLKGRSNDASPSSRAGNSARRNTMPDVISFADFCKLAPPSPPPPAESRRRTVGSTTAPDQVSPRTESEVPDIPLPPRARAPSFEKSMPQVVRGHGTGFEILKLGTLDQPKLREGDIAVPNTLLGAGTSHRRSSSGEGRRKLQKQRRQSSVLMASSATSEVSSCL</sequence>
<reference evidence="3" key="1">
    <citation type="journal article" date="2020" name="Stud. Mycol.">
        <title>101 Dothideomycetes genomes: a test case for predicting lifestyles and emergence of pathogens.</title>
        <authorList>
            <person name="Haridas S."/>
            <person name="Albert R."/>
            <person name="Binder M."/>
            <person name="Bloem J."/>
            <person name="Labutti K."/>
            <person name="Salamov A."/>
            <person name="Andreopoulos B."/>
            <person name="Baker S."/>
            <person name="Barry K."/>
            <person name="Bills G."/>
            <person name="Bluhm B."/>
            <person name="Cannon C."/>
            <person name="Castanera R."/>
            <person name="Culley D."/>
            <person name="Daum C."/>
            <person name="Ezra D."/>
            <person name="Gonzalez J."/>
            <person name="Henrissat B."/>
            <person name="Kuo A."/>
            <person name="Liang C."/>
            <person name="Lipzen A."/>
            <person name="Lutzoni F."/>
            <person name="Magnuson J."/>
            <person name="Mondo S."/>
            <person name="Nolan M."/>
            <person name="Ohm R."/>
            <person name="Pangilinan J."/>
            <person name="Park H.-J."/>
            <person name="Ramirez L."/>
            <person name="Alfaro M."/>
            <person name="Sun H."/>
            <person name="Tritt A."/>
            <person name="Yoshinaga Y."/>
            <person name="Zwiers L.-H."/>
            <person name="Turgeon B."/>
            <person name="Goodwin S."/>
            <person name="Spatafora J."/>
            <person name="Crous P."/>
            <person name="Grigoriev I."/>
        </authorList>
    </citation>
    <scope>NUCLEOTIDE SEQUENCE</scope>
    <source>
        <strain evidence="3">CBS 113389</strain>
    </source>
</reference>
<protein>
    <submittedName>
        <fullName evidence="3">Uncharacterized protein</fullName>
    </submittedName>
</protein>
<keyword evidence="4" id="KW-1185">Reference proteome</keyword>
<organism evidence="3 4">
    <name type="scientific">Neohortaea acidophila</name>
    <dbReference type="NCBI Taxonomy" id="245834"/>
    <lineage>
        <taxon>Eukaryota</taxon>
        <taxon>Fungi</taxon>
        <taxon>Dikarya</taxon>
        <taxon>Ascomycota</taxon>
        <taxon>Pezizomycotina</taxon>
        <taxon>Dothideomycetes</taxon>
        <taxon>Dothideomycetidae</taxon>
        <taxon>Mycosphaerellales</taxon>
        <taxon>Teratosphaeriaceae</taxon>
        <taxon>Neohortaea</taxon>
    </lineage>
</organism>
<dbReference type="PANTHER" id="PTHR40623:SF2">
    <property type="entry name" value="INTEGRAL MEMBRANE PROTEIN"/>
    <property type="match status" value="1"/>
</dbReference>
<evidence type="ECO:0000313" key="3">
    <source>
        <dbReference type="EMBL" id="KAF2484273.1"/>
    </source>
</evidence>
<dbReference type="GeneID" id="54477956"/>
<feature type="compositionally biased region" description="Low complexity" evidence="1">
    <location>
        <begin position="206"/>
        <end position="223"/>
    </location>
</feature>
<feature type="transmembrane region" description="Helical" evidence="2">
    <location>
        <begin position="15"/>
        <end position="35"/>
    </location>
</feature>
<dbReference type="PANTHER" id="PTHR40623">
    <property type="entry name" value="INTEGRAL MEMBRANE PROTEIN"/>
    <property type="match status" value="1"/>
</dbReference>
<feature type="region of interest" description="Disordered" evidence="1">
    <location>
        <begin position="118"/>
        <end position="140"/>
    </location>
</feature>
<dbReference type="RefSeq" id="XP_033590843.1">
    <property type="nucleotide sequence ID" value="XM_033736954.1"/>
</dbReference>
<dbReference type="EMBL" id="MU001634">
    <property type="protein sequence ID" value="KAF2484273.1"/>
    <property type="molecule type" value="Genomic_DNA"/>
</dbReference>
<feature type="compositionally biased region" description="Basic and acidic residues" evidence="1">
    <location>
        <begin position="118"/>
        <end position="128"/>
    </location>
</feature>
<dbReference type="AlphaFoldDB" id="A0A6A6PXP9"/>
<keyword evidence="2" id="KW-0812">Transmembrane</keyword>
<dbReference type="Proteomes" id="UP000799767">
    <property type="component" value="Unassembled WGS sequence"/>
</dbReference>
<keyword evidence="2" id="KW-1133">Transmembrane helix</keyword>
<evidence type="ECO:0000313" key="4">
    <source>
        <dbReference type="Proteomes" id="UP000799767"/>
    </source>
</evidence>
<feature type="compositionally biased region" description="Polar residues" evidence="1">
    <location>
        <begin position="342"/>
        <end position="354"/>
    </location>
</feature>
<name>A0A6A6PXP9_9PEZI</name>
<evidence type="ECO:0000256" key="2">
    <source>
        <dbReference type="SAM" id="Phobius"/>
    </source>
</evidence>
<keyword evidence="2" id="KW-0472">Membrane</keyword>
<feature type="region of interest" description="Disordered" evidence="1">
    <location>
        <begin position="323"/>
        <end position="373"/>
    </location>
</feature>
<proteinExistence type="predicted"/>
<feature type="region of interest" description="Disordered" evidence="1">
    <location>
        <begin position="288"/>
        <end position="311"/>
    </location>
</feature>
<feature type="region of interest" description="Disordered" evidence="1">
    <location>
        <begin position="51"/>
        <end position="70"/>
    </location>
</feature>
<evidence type="ECO:0000256" key="1">
    <source>
        <dbReference type="SAM" id="MobiDB-lite"/>
    </source>
</evidence>
<accession>A0A6A6PXP9</accession>
<feature type="compositionally biased region" description="Polar residues" evidence="1">
    <location>
        <begin position="438"/>
        <end position="454"/>
    </location>
</feature>
<gene>
    <name evidence="3" type="ORF">BDY17DRAFT_323141</name>
</gene>
<feature type="region of interest" description="Disordered" evidence="1">
    <location>
        <begin position="411"/>
        <end position="454"/>
    </location>
</feature>